<evidence type="ECO:0000313" key="1">
    <source>
        <dbReference type="EMBL" id="TWG28543.1"/>
    </source>
</evidence>
<dbReference type="Proteomes" id="UP000319927">
    <property type="component" value="Unassembled WGS sequence"/>
</dbReference>
<reference evidence="1 2" key="1">
    <citation type="submission" date="2019-06" db="EMBL/GenBank/DDBJ databases">
        <title>Sequencing the genomes of 1000 actinobacteria strains.</title>
        <authorList>
            <person name="Klenk H.-P."/>
        </authorList>
    </citation>
    <scope>NUCLEOTIDE SEQUENCE [LARGE SCALE GENOMIC DNA]</scope>
    <source>
        <strain evidence="1 2">DSM 102131</strain>
    </source>
</reference>
<sequence>MGDASLPDAAPEPYLRSTDPEIMPWWLTWPEVDPARHPFDRASAPDVVRSLAPAASVPTRPPGRSGQDDVYQWGQRVGTRWADEMSVALVRHYGRWASGWRWGVGEADVGGGPVHAWCCPADSMGSPEQTLAVVTEALVEWRGWLEELVERFDRFLPLVTDDRADVALDAWERAVAHLVTVVVDRTCADGGWEHHCRQVLGWFLTLAGVPAERHASLVEHAIGGRFHSFMPPPDRLIREVAERFAAEVDRHAR</sequence>
<protein>
    <submittedName>
        <fullName evidence="1">Uncharacterized protein</fullName>
    </submittedName>
</protein>
<name>A0A561WXF9_9ACTN</name>
<comment type="caution">
    <text evidence="1">The sequence shown here is derived from an EMBL/GenBank/DDBJ whole genome shotgun (WGS) entry which is preliminary data.</text>
</comment>
<evidence type="ECO:0000313" key="2">
    <source>
        <dbReference type="Proteomes" id="UP000319927"/>
    </source>
</evidence>
<organism evidence="1 2">
    <name type="scientific">Micromonospora palomenae</name>
    <dbReference type="NCBI Taxonomy" id="1461247"/>
    <lineage>
        <taxon>Bacteria</taxon>
        <taxon>Bacillati</taxon>
        <taxon>Actinomycetota</taxon>
        <taxon>Actinomycetes</taxon>
        <taxon>Micromonosporales</taxon>
        <taxon>Micromonosporaceae</taxon>
        <taxon>Micromonospora</taxon>
    </lineage>
</organism>
<dbReference type="EMBL" id="VIXA01000001">
    <property type="protein sequence ID" value="TWG28543.1"/>
    <property type="molecule type" value="Genomic_DNA"/>
</dbReference>
<keyword evidence="2" id="KW-1185">Reference proteome</keyword>
<proteinExistence type="predicted"/>
<accession>A0A561WXF9</accession>
<dbReference type="AlphaFoldDB" id="A0A561WXF9"/>
<gene>
    <name evidence="1" type="ORF">FHX75_111695</name>
</gene>